<protein>
    <submittedName>
        <fullName evidence="2">Restriction endonuclease</fullName>
    </submittedName>
</protein>
<gene>
    <name evidence="2" type="ORF">Klosneuvirus_3_142</name>
</gene>
<organism evidence="2">
    <name type="scientific">Klosneuvirus KNV1</name>
    <dbReference type="NCBI Taxonomy" id="1977640"/>
    <lineage>
        <taxon>Viruses</taxon>
        <taxon>Varidnaviria</taxon>
        <taxon>Bamfordvirae</taxon>
        <taxon>Nucleocytoviricota</taxon>
        <taxon>Megaviricetes</taxon>
        <taxon>Imitervirales</taxon>
        <taxon>Mimiviridae</taxon>
        <taxon>Klosneuvirinae</taxon>
        <taxon>Klosneuvirus</taxon>
    </lineage>
</organism>
<evidence type="ECO:0000313" key="2">
    <source>
        <dbReference type="EMBL" id="ARF12007.1"/>
    </source>
</evidence>
<accession>A0A1V0SJW1</accession>
<feature type="domain" description="Treble clef zinc finger" evidence="1">
    <location>
        <begin position="328"/>
        <end position="377"/>
    </location>
</feature>
<dbReference type="InterPro" id="IPR025487">
    <property type="entry name" value="DUF4379"/>
</dbReference>
<dbReference type="Pfam" id="PF14311">
    <property type="entry name" value="DUF4379"/>
    <property type="match status" value="1"/>
</dbReference>
<keyword evidence="2" id="KW-0540">Nuclease</keyword>
<evidence type="ECO:0000259" key="1">
    <source>
        <dbReference type="Pfam" id="PF14311"/>
    </source>
</evidence>
<dbReference type="Gene3D" id="3.40.960.10">
    <property type="entry name" value="VSR Endonuclease"/>
    <property type="match status" value="1"/>
</dbReference>
<dbReference type="EMBL" id="KY684110">
    <property type="protein sequence ID" value="ARF12007.1"/>
    <property type="molecule type" value="Genomic_DNA"/>
</dbReference>
<dbReference type="GO" id="GO:0004519">
    <property type="term" value="F:endonuclease activity"/>
    <property type="evidence" value="ECO:0007669"/>
    <property type="project" value="UniProtKB-KW"/>
</dbReference>
<sequence>MSDYCPNSNRIKLCSDDDCQICFNKSFASHEKSKYWSDDNITIPRLVFKSAGGKYQFDCSCGHFFTSSLDHISKANWCPYCANQKLCNDDNCEVCYEKSFASHEKSKYWSELNDTFPRNVFKQSNKKFIFKCICTHIYYATLSNMYKHDQCCPYCINHKLCDNSECKQCYAKSFASHEKSVYWSDNNIEKPREVIMTCKKKFEFLCDCEHYFVSPLYNIISDQWCPYCANKKLCNDEKCKQCYENSFASISESKYWSLTNNEKPQNVFKSSGKFYDFLCECQHIFNIALCSVTAGIWCPYCVNTKLCDDLNCKTCFDKSFASHEKSKYWSQNNELTARQVFKGSGKYFEFICDCQHSFIAQIKSINHDSWCPYCANRKLCDDNNCMVCFEKSFASNDKASYWSKINNIEPREVFKYCASKYKFDCPSCKQIYEGNLNNISKGHWCSCTVNKTETKLNDFLIDNYNIHIEHLKSFPWCKIERCLVFDFYLKDLDLIIELDGNQHFNQVRNWKSPEKTQEIDKYKMDQAIKHNISIIRIFQEDVWLDKNDWQNKLKEAIKKYDEPVRIYIGSIYDTSGYKSKM</sequence>
<keyword evidence="2" id="KW-0378">Hydrolase</keyword>
<reference evidence="2" key="1">
    <citation type="journal article" date="2017" name="Science">
        <title>Giant viruses with an expanded complement of translation system components.</title>
        <authorList>
            <person name="Schulz F."/>
            <person name="Yutin N."/>
            <person name="Ivanova N.N."/>
            <person name="Ortega D.R."/>
            <person name="Lee T.K."/>
            <person name="Vierheilig J."/>
            <person name="Daims H."/>
            <person name="Horn M."/>
            <person name="Wagner M."/>
            <person name="Jensen G.J."/>
            <person name="Kyrpides N.C."/>
            <person name="Koonin E.V."/>
            <person name="Woyke T."/>
        </authorList>
    </citation>
    <scope>NUCLEOTIDE SEQUENCE</scope>
    <source>
        <strain evidence="2">KNV1</strain>
    </source>
</reference>
<proteinExistence type="predicted"/>
<keyword evidence="2" id="KW-0255">Endonuclease</keyword>
<name>A0A1V0SJW1_9VIRU</name>